<evidence type="ECO:0000313" key="1">
    <source>
        <dbReference type="EMBL" id="MBX54576.1"/>
    </source>
</evidence>
<protein>
    <submittedName>
        <fullName evidence="1">Uncharacterized protein</fullName>
    </submittedName>
</protein>
<sequence>MGKYISRIREIPLGKSRADLNMLMIHLSTVRPKSFKPKTLFSKKQLIQYSGSPYNMNAC</sequence>
<dbReference type="AlphaFoldDB" id="A0A2P2PIN2"/>
<accession>A0A2P2PIN2</accession>
<name>A0A2P2PIN2_RHIMU</name>
<reference evidence="1" key="1">
    <citation type="submission" date="2018-02" db="EMBL/GenBank/DDBJ databases">
        <title>Rhizophora mucronata_Transcriptome.</title>
        <authorList>
            <person name="Meera S.P."/>
            <person name="Sreeshan A."/>
            <person name="Augustine A."/>
        </authorList>
    </citation>
    <scope>NUCLEOTIDE SEQUENCE</scope>
    <source>
        <tissue evidence="1">Leaf</tissue>
    </source>
</reference>
<proteinExistence type="predicted"/>
<dbReference type="EMBL" id="GGEC01074092">
    <property type="protein sequence ID" value="MBX54576.1"/>
    <property type="molecule type" value="Transcribed_RNA"/>
</dbReference>
<organism evidence="1">
    <name type="scientific">Rhizophora mucronata</name>
    <name type="common">Asiatic mangrove</name>
    <dbReference type="NCBI Taxonomy" id="61149"/>
    <lineage>
        <taxon>Eukaryota</taxon>
        <taxon>Viridiplantae</taxon>
        <taxon>Streptophyta</taxon>
        <taxon>Embryophyta</taxon>
        <taxon>Tracheophyta</taxon>
        <taxon>Spermatophyta</taxon>
        <taxon>Magnoliopsida</taxon>
        <taxon>eudicotyledons</taxon>
        <taxon>Gunneridae</taxon>
        <taxon>Pentapetalae</taxon>
        <taxon>rosids</taxon>
        <taxon>fabids</taxon>
        <taxon>Malpighiales</taxon>
        <taxon>Rhizophoraceae</taxon>
        <taxon>Rhizophora</taxon>
    </lineage>
</organism>